<dbReference type="GO" id="GO:0004553">
    <property type="term" value="F:hydrolase activity, hydrolyzing O-glycosyl compounds"/>
    <property type="evidence" value="ECO:0007669"/>
    <property type="project" value="InterPro"/>
</dbReference>
<dbReference type="STRING" id="1003.SAMN04488541_102426"/>
<dbReference type="AlphaFoldDB" id="A0A1I2HJM9"/>
<feature type="chain" id="PRO_5011447020" evidence="4">
    <location>
        <begin position="26"/>
        <end position="575"/>
    </location>
</feature>
<dbReference type="SUPFAM" id="SSF51445">
    <property type="entry name" value="(Trans)glycosidases"/>
    <property type="match status" value="1"/>
</dbReference>
<dbReference type="Pfam" id="PF02018">
    <property type="entry name" value="CBM_4_9"/>
    <property type="match status" value="1"/>
</dbReference>
<keyword evidence="2 3" id="KW-0326">Glycosidase</keyword>
<gene>
    <name evidence="8" type="ORF">SAMN04488541_102426</name>
</gene>
<name>A0A1I2HJM9_9BACT</name>
<dbReference type="Gene3D" id="2.60.120.260">
    <property type="entry name" value="Galactose-binding domain-like"/>
    <property type="match status" value="1"/>
</dbReference>
<dbReference type="Pfam" id="PF18962">
    <property type="entry name" value="Por_Secre_tail"/>
    <property type="match status" value="1"/>
</dbReference>
<proteinExistence type="inferred from homology"/>
<keyword evidence="9" id="KW-1185">Reference proteome</keyword>
<evidence type="ECO:0000256" key="2">
    <source>
        <dbReference type="ARBA" id="ARBA00023295"/>
    </source>
</evidence>
<dbReference type="SUPFAM" id="SSF49785">
    <property type="entry name" value="Galactose-binding domain-like"/>
    <property type="match status" value="1"/>
</dbReference>
<feature type="domain" description="Glycoside hydrolase family 5" evidence="5">
    <location>
        <begin position="37"/>
        <end position="290"/>
    </location>
</feature>
<dbReference type="PANTHER" id="PTHR34142">
    <property type="entry name" value="ENDO-BETA-1,4-GLUCANASE A"/>
    <property type="match status" value="1"/>
</dbReference>
<evidence type="ECO:0000313" key="8">
    <source>
        <dbReference type="EMBL" id="SFF29490.1"/>
    </source>
</evidence>
<dbReference type="NCBIfam" id="TIGR04183">
    <property type="entry name" value="Por_Secre_tail"/>
    <property type="match status" value="1"/>
</dbReference>
<dbReference type="InterPro" id="IPR001547">
    <property type="entry name" value="Glyco_hydro_5"/>
</dbReference>
<dbReference type="InterPro" id="IPR017853">
    <property type="entry name" value="GH"/>
</dbReference>
<reference evidence="8 9" key="1">
    <citation type="submission" date="2016-10" db="EMBL/GenBank/DDBJ databases">
        <authorList>
            <person name="de Groot N.N."/>
        </authorList>
    </citation>
    <scope>NUCLEOTIDE SEQUENCE [LARGE SCALE GENOMIC DNA]</scope>
    <source>
        <strain>GEY</strain>
        <strain evidence="9">DSM 9560</strain>
    </source>
</reference>
<dbReference type="OrthoDB" id="9800955at2"/>
<dbReference type="InterPro" id="IPR003305">
    <property type="entry name" value="CenC_carb-bd"/>
</dbReference>
<keyword evidence="4" id="KW-0732">Signal</keyword>
<evidence type="ECO:0000256" key="4">
    <source>
        <dbReference type="SAM" id="SignalP"/>
    </source>
</evidence>
<dbReference type="Gene3D" id="3.20.20.80">
    <property type="entry name" value="Glycosidases"/>
    <property type="match status" value="1"/>
</dbReference>
<evidence type="ECO:0000259" key="5">
    <source>
        <dbReference type="Pfam" id="PF00150"/>
    </source>
</evidence>
<dbReference type="Proteomes" id="UP000199513">
    <property type="component" value="Unassembled WGS sequence"/>
</dbReference>
<evidence type="ECO:0000259" key="7">
    <source>
        <dbReference type="Pfam" id="PF18962"/>
    </source>
</evidence>
<feature type="signal peptide" evidence="4">
    <location>
        <begin position="1"/>
        <end position="25"/>
    </location>
</feature>
<dbReference type="GO" id="GO:0000272">
    <property type="term" value="P:polysaccharide catabolic process"/>
    <property type="evidence" value="ECO:0007669"/>
    <property type="project" value="InterPro"/>
</dbReference>
<dbReference type="Pfam" id="PF00150">
    <property type="entry name" value="Cellulase"/>
    <property type="match status" value="1"/>
</dbReference>
<dbReference type="InterPro" id="IPR026444">
    <property type="entry name" value="Secre_tail"/>
</dbReference>
<dbReference type="EMBL" id="FONY01000024">
    <property type="protein sequence ID" value="SFF29490.1"/>
    <property type="molecule type" value="Genomic_DNA"/>
</dbReference>
<evidence type="ECO:0000259" key="6">
    <source>
        <dbReference type="Pfam" id="PF02018"/>
    </source>
</evidence>
<evidence type="ECO:0000256" key="3">
    <source>
        <dbReference type="RuleBase" id="RU361153"/>
    </source>
</evidence>
<sequence>MKTTFFYSFVLFLLLHCSCGSQVLSQNFEVQGTKILDPEGKEFVIKGINVNGPHWPWSRPTVPDADLMTKVWKFNTVRINFFPSLATNGCCRNNNTNTDQIITTFTSRKVVAILENHDFTGKYPNDAELENLKNWWTDLANKYKNNTYVWFNIMNEPGSGGVAPERWKETHEAVVKAIRATGANNIIVLDGHQFGQESGYKDPKNSAILTFGQYFVQNYKNITFSLHLYGEWIYGQERLTRYIDDVLAKGLSIHLGEYGTADNYSKAVAVDIFKVAPPKKIGRIAWQWTGEDAHKLTQNSGAWAINKTDGSKPTNLSFVGNLIWKDNHELAFTNEDFTLSAPWLSNGSFESNLDEWINFGGAEVENSPPHLVRGQKSVRINSGSASGCGQPIYLHPDTEYVFTAWGKNNRTPTTSSDIAVRYKTPTGTETVQVLNFTETSFTQKKREFKTPPQLVEAFLFIYKNDPNVIFYADEIQLLTTAEASQVTSIEDERFAQFFQAFPNPATDMLHIKYSLPSTSIEQVYLMDSVGKIIFPSMEKADQQEINIKLDQVGKGAYILLIRTDKAVFRKKVIIQ</sequence>
<organism evidence="8 9">
    <name type="scientific">Thermoflexibacter ruber</name>
    <dbReference type="NCBI Taxonomy" id="1003"/>
    <lineage>
        <taxon>Bacteria</taxon>
        <taxon>Pseudomonadati</taxon>
        <taxon>Bacteroidota</taxon>
        <taxon>Cytophagia</taxon>
        <taxon>Cytophagales</taxon>
        <taxon>Thermoflexibacteraceae</taxon>
        <taxon>Thermoflexibacter</taxon>
    </lineage>
</organism>
<evidence type="ECO:0000256" key="1">
    <source>
        <dbReference type="ARBA" id="ARBA00022801"/>
    </source>
</evidence>
<accession>A0A1I2HJM9</accession>
<feature type="domain" description="CBM-cenC" evidence="6">
    <location>
        <begin position="344"/>
        <end position="461"/>
    </location>
</feature>
<comment type="similarity">
    <text evidence="3">Belongs to the glycosyl hydrolase 5 (cellulase A) family.</text>
</comment>
<protein>
    <submittedName>
        <fullName evidence="8">Por secretion system C-terminal sorting domain-containing protein</fullName>
    </submittedName>
</protein>
<dbReference type="InterPro" id="IPR008979">
    <property type="entry name" value="Galactose-bd-like_sf"/>
</dbReference>
<feature type="domain" description="Secretion system C-terminal sorting" evidence="7">
    <location>
        <begin position="501"/>
        <end position="574"/>
    </location>
</feature>
<dbReference type="RefSeq" id="WP_091546530.1">
    <property type="nucleotide sequence ID" value="NZ_FONY01000024.1"/>
</dbReference>
<keyword evidence="1 3" id="KW-0378">Hydrolase</keyword>
<evidence type="ECO:0000313" key="9">
    <source>
        <dbReference type="Proteomes" id="UP000199513"/>
    </source>
</evidence>
<dbReference type="PANTHER" id="PTHR34142:SF1">
    <property type="entry name" value="GLYCOSIDE HYDROLASE FAMILY 5 DOMAIN-CONTAINING PROTEIN"/>
    <property type="match status" value="1"/>
</dbReference>